<organism evidence="1 2">
    <name type="scientific">Turicibacter bilis</name>
    <dbReference type="NCBI Taxonomy" id="2735723"/>
    <lineage>
        <taxon>Bacteria</taxon>
        <taxon>Bacillati</taxon>
        <taxon>Bacillota</taxon>
        <taxon>Erysipelotrichia</taxon>
        <taxon>Erysipelotrichales</taxon>
        <taxon>Turicibacteraceae</taxon>
        <taxon>Turicibacter</taxon>
    </lineage>
</organism>
<sequence>MNKHFNESEIILGRLPNKKVVPILIIKSNNIYFGLRLYKYNPNYETTFSSTTKNTKKTKQNFKKTKSNPEILIHQSEGLKFTSVVDIKQKVSLNQIEKIKGLCYLEKTKYQLIINNHNEFLRKEYQEYINSHTKKKKKKHDVEIEISAINNEKSNLMGKRRKKFEKWKGPTRSLNYIEPIHTPYITVYRF</sequence>
<dbReference type="Proteomes" id="UP001058016">
    <property type="component" value="Chromosome"/>
</dbReference>
<reference evidence="1 2" key="1">
    <citation type="submission" date="2021-03" db="EMBL/GenBank/DDBJ databases">
        <title>Comparative Genomics and Metabolomics in the genus Turicibacter.</title>
        <authorList>
            <person name="Maki J."/>
            <person name="Looft T."/>
        </authorList>
    </citation>
    <scope>NUCLEOTIDE SEQUENCE [LARGE SCALE GENOMIC DNA]</scope>
    <source>
        <strain evidence="1 2">MMM721</strain>
    </source>
</reference>
<evidence type="ECO:0000313" key="1">
    <source>
        <dbReference type="EMBL" id="UUF06106.1"/>
    </source>
</evidence>
<evidence type="ECO:0000313" key="2">
    <source>
        <dbReference type="Proteomes" id="UP001058016"/>
    </source>
</evidence>
<protein>
    <submittedName>
        <fullName evidence="1">Uncharacterized protein</fullName>
    </submittedName>
</protein>
<accession>A0ABY5JHD6</accession>
<dbReference type="RefSeq" id="WP_212725530.1">
    <property type="nucleotide sequence ID" value="NZ_CP071249.1"/>
</dbReference>
<name>A0ABY5JHD6_9FIRM</name>
<keyword evidence="2" id="KW-1185">Reference proteome</keyword>
<gene>
    <name evidence="1" type="ORF">J0J69_00500</name>
</gene>
<dbReference type="EMBL" id="CP071249">
    <property type="protein sequence ID" value="UUF06106.1"/>
    <property type="molecule type" value="Genomic_DNA"/>
</dbReference>
<proteinExistence type="predicted"/>